<gene>
    <name evidence="2" type="ORF">P6Z85_13400</name>
</gene>
<evidence type="ECO:0000256" key="1">
    <source>
        <dbReference type="SAM" id="Phobius"/>
    </source>
</evidence>
<evidence type="ECO:0000313" key="3">
    <source>
        <dbReference type="Proteomes" id="UP001260956"/>
    </source>
</evidence>
<evidence type="ECO:0000313" key="2">
    <source>
        <dbReference type="EMBL" id="MDT2371116.1"/>
    </source>
</evidence>
<dbReference type="AlphaFoldDB" id="A0AAW8RPV4"/>
<comment type="caution">
    <text evidence="2">The sequence shown here is derived from an EMBL/GenBank/DDBJ whole genome shotgun (WGS) entry which is preliminary data.</text>
</comment>
<protein>
    <submittedName>
        <fullName evidence="2">Uncharacterized protein</fullName>
    </submittedName>
</protein>
<feature type="transmembrane region" description="Helical" evidence="1">
    <location>
        <begin position="121"/>
        <end position="141"/>
    </location>
</feature>
<reference evidence="2" key="1">
    <citation type="submission" date="2023-03" db="EMBL/GenBank/DDBJ databases">
        <authorList>
            <person name="Shen W."/>
            <person name="Cai J."/>
        </authorList>
    </citation>
    <scope>NUCLEOTIDE SEQUENCE</scope>
    <source>
        <strain evidence="2">B1010-2</strain>
    </source>
</reference>
<dbReference type="Proteomes" id="UP001260956">
    <property type="component" value="Unassembled WGS sequence"/>
</dbReference>
<organism evidence="2 3">
    <name type="scientific">Enterococcus faecium</name>
    <name type="common">Streptococcus faecium</name>
    <dbReference type="NCBI Taxonomy" id="1352"/>
    <lineage>
        <taxon>Bacteria</taxon>
        <taxon>Bacillati</taxon>
        <taxon>Bacillota</taxon>
        <taxon>Bacilli</taxon>
        <taxon>Lactobacillales</taxon>
        <taxon>Enterococcaceae</taxon>
        <taxon>Enterococcus</taxon>
    </lineage>
</organism>
<sequence length="143" mass="16965">MMFNKIKNFFTKLFRKIRYKILGTKFYEKFFDKQTDSKKMKRFLKNISAGRYTAEIKAGTVYVLNYDDPSVITLAIKNKYVRNVEWAEGSMLPELKIWYPSVTVEGENFLRNQTFFNRHPVLEKLFIAIMSSIITLLIGYFSK</sequence>
<keyword evidence="1" id="KW-1133">Transmembrane helix</keyword>
<proteinExistence type="predicted"/>
<accession>A0AAW8RPV4</accession>
<keyword evidence="1" id="KW-0812">Transmembrane</keyword>
<dbReference type="EMBL" id="JARPTX010000076">
    <property type="protein sequence ID" value="MDT2371116.1"/>
    <property type="molecule type" value="Genomic_DNA"/>
</dbReference>
<name>A0AAW8RPV4_ENTFC</name>
<dbReference type="RefSeq" id="WP_045172093.1">
    <property type="nucleotide sequence ID" value="NZ_CABGQB010000001.1"/>
</dbReference>
<keyword evidence="1" id="KW-0472">Membrane</keyword>